<evidence type="ECO:0000313" key="3">
    <source>
        <dbReference type="Proteomes" id="UP000008190"/>
    </source>
</evidence>
<sequence>MEWGTALLAIATCLIFTAGIAALTGTLSTAIPATVALALGLFITLRILRPMS</sequence>
<keyword evidence="3" id="KW-1185">Reference proteome</keyword>
<keyword evidence="1" id="KW-1133">Transmembrane helix</keyword>
<dbReference type="eggNOG" id="ENOG5031FAC">
    <property type="taxonomic scope" value="Bacteria"/>
</dbReference>
<dbReference type="STRING" id="1127134.NOCYR_4186"/>
<organism evidence="2 3">
    <name type="scientific">Nocardia cyriacigeorgica (strain GUH-2)</name>
    <dbReference type="NCBI Taxonomy" id="1127134"/>
    <lineage>
        <taxon>Bacteria</taxon>
        <taxon>Bacillati</taxon>
        <taxon>Actinomycetota</taxon>
        <taxon>Actinomycetes</taxon>
        <taxon>Mycobacteriales</taxon>
        <taxon>Nocardiaceae</taxon>
        <taxon>Nocardia</taxon>
    </lineage>
</organism>
<dbReference type="EMBL" id="FO082843">
    <property type="protein sequence ID" value="CCF64945.1"/>
    <property type="molecule type" value="Genomic_DNA"/>
</dbReference>
<keyword evidence="1" id="KW-0812">Transmembrane</keyword>
<reference evidence="2 3" key="1">
    <citation type="journal article" date="2012" name="J. Bacteriol.">
        <title>Genome sequence of the human- and animal-pathogenic strain Nocardia cyriacigeorgica GUH-2.</title>
        <authorList>
            <person name="Zoropogui A."/>
            <person name="Pujic P."/>
            <person name="Normand P."/>
            <person name="Barbe V."/>
            <person name="Beaman B."/>
            <person name="Beaman L."/>
            <person name="Boiron P."/>
            <person name="Colinon C."/>
            <person name="Deredjian A."/>
            <person name="Graindorge A."/>
            <person name="Mangenot S."/>
            <person name="Nazaret S."/>
            <person name="Neto M."/>
            <person name="Petit S."/>
            <person name="Roche D."/>
            <person name="Vallenet D."/>
            <person name="Rodriguez-Nava V."/>
            <person name="Richard Y."/>
            <person name="Cournoyer B."/>
            <person name="Blaha D."/>
        </authorList>
    </citation>
    <scope>NUCLEOTIDE SEQUENCE [LARGE SCALE GENOMIC DNA]</scope>
    <source>
        <strain evidence="2 3">GUH-2</strain>
    </source>
</reference>
<name>H6R9G4_NOCCG</name>
<dbReference type="AlphaFoldDB" id="H6R9G4"/>
<proteinExistence type="predicted"/>
<keyword evidence="1" id="KW-0472">Membrane</keyword>
<accession>H6R9G4</accession>
<dbReference type="Proteomes" id="UP000008190">
    <property type="component" value="Chromosome"/>
</dbReference>
<evidence type="ECO:0000313" key="2">
    <source>
        <dbReference type="EMBL" id="CCF64945.1"/>
    </source>
</evidence>
<dbReference type="HOGENOM" id="CLU_3082359_0_0_11"/>
<feature type="transmembrane region" description="Helical" evidence="1">
    <location>
        <begin position="31"/>
        <end position="48"/>
    </location>
</feature>
<evidence type="ECO:0000256" key="1">
    <source>
        <dbReference type="SAM" id="Phobius"/>
    </source>
</evidence>
<dbReference type="KEGG" id="ncy:NOCYR_4186"/>
<gene>
    <name evidence="2" type="ordered locus">NOCYR_4186</name>
</gene>
<protein>
    <submittedName>
        <fullName evidence="2">Uncharacterized protein</fullName>
    </submittedName>
</protein>